<name>A0A6I4XFN5_ENTGA</name>
<dbReference type="AlphaFoldDB" id="A0A6I4XFN5"/>
<dbReference type="RefSeq" id="WP_160806086.1">
    <property type="nucleotide sequence ID" value="NZ_JARPZL010000009.1"/>
</dbReference>
<gene>
    <name evidence="1" type="ORF">GTI89_12475</name>
</gene>
<evidence type="ECO:0008006" key="3">
    <source>
        <dbReference type="Google" id="ProtNLM"/>
    </source>
</evidence>
<reference evidence="1 2" key="1">
    <citation type="submission" date="2019-04" db="EMBL/GenBank/DDBJ databases">
        <title>Step-wise assembly of the neonatal virome modulated by breast feeding.</title>
        <authorList>
            <person name="Liang G."/>
            <person name="Bushman F."/>
        </authorList>
    </citation>
    <scope>NUCLEOTIDE SEQUENCE [LARGE SCALE GENOMIC DNA]</scope>
    <source>
        <strain evidence="1 2">E3404</strain>
    </source>
</reference>
<evidence type="ECO:0000313" key="1">
    <source>
        <dbReference type="EMBL" id="MXS26874.1"/>
    </source>
</evidence>
<comment type="caution">
    <text evidence="1">The sequence shown here is derived from an EMBL/GenBank/DDBJ whole genome shotgun (WGS) entry which is preliminary data.</text>
</comment>
<protein>
    <recommendedName>
        <fullName evidence="3">DUF1819 family protein</fullName>
    </recommendedName>
</protein>
<accession>A0A6I4XFN5</accession>
<sequence>MKKMVGLFRVMTFEELDKAAEVMLKYSPTDAYQILDETFAKTIKGDTFRRKALNNLMKVWGNGQRPLSDFQEKVLKQYAISNYDEKKTLQVLMLLYSFSFFSDTINIIGKYLRMQDTFQSKTIMEEVRSTYGMTETVSKGLLTVLGSLVDWGFLFRSKPGVYELTNHKILITDEFIKNVLIRSILAHTDAEYLPLEIINNQAGLFMFDYQVSRLEVRHDDLNVLRERTDTFIGLK</sequence>
<dbReference type="EMBL" id="WVTI01000012">
    <property type="protein sequence ID" value="MXS26874.1"/>
    <property type="molecule type" value="Genomic_DNA"/>
</dbReference>
<proteinExistence type="predicted"/>
<organism evidence="1 2">
    <name type="scientific">Enterococcus gallinarum</name>
    <dbReference type="NCBI Taxonomy" id="1353"/>
    <lineage>
        <taxon>Bacteria</taxon>
        <taxon>Bacillati</taxon>
        <taxon>Bacillota</taxon>
        <taxon>Bacilli</taxon>
        <taxon>Lactobacillales</taxon>
        <taxon>Enterococcaceae</taxon>
        <taxon>Enterococcus</taxon>
    </lineage>
</organism>
<dbReference type="Proteomes" id="UP000439965">
    <property type="component" value="Unassembled WGS sequence"/>
</dbReference>
<evidence type="ECO:0000313" key="2">
    <source>
        <dbReference type="Proteomes" id="UP000439965"/>
    </source>
</evidence>